<dbReference type="Gene3D" id="1.10.1220.170">
    <property type="match status" value="1"/>
</dbReference>
<dbReference type="NCBIfam" id="TIGR01552">
    <property type="entry name" value="phd_fam"/>
    <property type="match status" value="1"/>
</dbReference>
<name>B0C969_ACAM1</name>
<comment type="function">
    <text evidence="2">Antitoxin component of a type II toxin-antitoxin (TA) system.</text>
</comment>
<dbReference type="Pfam" id="PF02604">
    <property type="entry name" value="PhdYeFM_antitox"/>
    <property type="match status" value="1"/>
</dbReference>
<evidence type="ECO:0000256" key="1">
    <source>
        <dbReference type="ARBA" id="ARBA00009981"/>
    </source>
</evidence>
<dbReference type="Proteomes" id="UP000000268">
    <property type="component" value="Chromosome"/>
</dbReference>
<protein>
    <recommendedName>
        <fullName evidence="2">Antitoxin</fullName>
    </recommendedName>
</protein>
<dbReference type="AlphaFoldDB" id="B0C969"/>
<proteinExistence type="inferred from homology"/>
<dbReference type="InterPro" id="IPR036165">
    <property type="entry name" value="YefM-like_sf"/>
</dbReference>
<gene>
    <name evidence="3" type="ordered locus">AM1_2750</name>
</gene>
<dbReference type="SUPFAM" id="SSF143120">
    <property type="entry name" value="YefM-like"/>
    <property type="match status" value="1"/>
</dbReference>
<dbReference type="InterPro" id="IPR006442">
    <property type="entry name" value="Antitoxin_Phd/YefM"/>
</dbReference>
<accession>B0C969</accession>
<dbReference type="HOGENOM" id="CLU_155837_3_0_3"/>
<comment type="similarity">
    <text evidence="1 2">Belongs to the phD/YefM antitoxin family.</text>
</comment>
<evidence type="ECO:0000313" key="4">
    <source>
        <dbReference type="Proteomes" id="UP000000268"/>
    </source>
</evidence>
<dbReference type="PANTHER" id="PTHR33713:SF6">
    <property type="entry name" value="ANTITOXIN YEFM"/>
    <property type="match status" value="1"/>
</dbReference>
<sequence>MLNKSHSASHVRQNFFKVLDEVTQDRNVVLIERRDAPDVAIISADELTSMMESLYLLRSPHNAQRLFDGLAWSKTQDQNPPGAEAAEQAIAQLREEIEQA</sequence>
<dbReference type="STRING" id="329726.AM1_2750"/>
<dbReference type="InterPro" id="IPR051405">
    <property type="entry name" value="phD/YefM_antitoxin"/>
</dbReference>
<dbReference type="EMBL" id="CP000828">
    <property type="protein sequence ID" value="ABW27750.1"/>
    <property type="molecule type" value="Genomic_DNA"/>
</dbReference>
<dbReference type="RefSeq" id="WP_012163197.1">
    <property type="nucleotide sequence ID" value="NC_009925.1"/>
</dbReference>
<dbReference type="KEGG" id="amr:AM1_2750"/>
<evidence type="ECO:0000256" key="2">
    <source>
        <dbReference type="RuleBase" id="RU362080"/>
    </source>
</evidence>
<organism evidence="3 4">
    <name type="scientific">Acaryochloris marina (strain MBIC 11017)</name>
    <dbReference type="NCBI Taxonomy" id="329726"/>
    <lineage>
        <taxon>Bacteria</taxon>
        <taxon>Bacillati</taxon>
        <taxon>Cyanobacteriota</taxon>
        <taxon>Cyanophyceae</taxon>
        <taxon>Acaryochloridales</taxon>
        <taxon>Acaryochloridaceae</taxon>
        <taxon>Acaryochloris</taxon>
    </lineage>
</organism>
<dbReference type="Gene3D" id="3.40.1620.10">
    <property type="entry name" value="YefM-like domain"/>
    <property type="match status" value="1"/>
</dbReference>
<dbReference type="OrthoDB" id="2321886at2"/>
<keyword evidence="4" id="KW-1185">Reference proteome</keyword>
<dbReference type="eggNOG" id="COG2161">
    <property type="taxonomic scope" value="Bacteria"/>
</dbReference>
<evidence type="ECO:0000313" key="3">
    <source>
        <dbReference type="EMBL" id="ABW27750.1"/>
    </source>
</evidence>
<dbReference type="PANTHER" id="PTHR33713">
    <property type="entry name" value="ANTITOXIN YAFN-RELATED"/>
    <property type="match status" value="1"/>
</dbReference>
<reference evidence="3 4" key="1">
    <citation type="journal article" date="2008" name="Proc. Natl. Acad. Sci. U.S.A.">
        <title>Niche adaptation and genome expansion in the chlorophyll d-producing cyanobacterium Acaryochloris marina.</title>
        <authorList>
            <person name="Swingley W.D."/>
            <person name="Chen M."/>
            <person name="Cheung P.C."/>
            <person name="Conrad A.L."/>
            <person name="Dejesa L.C."/>
            <person name="Hao J."/>
            <person name="Honchak B.M."/>
            <person name="Karbach L.E."/>
            <person name="Kurdoglu A."/>
            <person name="Lahiri S."/>
            <person name="Mastrian S.D."/>
            <person name="Miyashita H."/>
            <person name="Page L."/>
            <person name="Ramakrishna P."/>
            <person name="Satoh S."/>
            <person name="Sattley W.M."/>
            <person name="Shimada Y."/>
            <person name="Taylor H.L."/>
            <person name="Tomo T."/>
            <person name="Tsuchiya T."/>
            <person name="Wang Z.T."/>
            <person name="Raymond J."/>
            <person name="Mimuro M."/>
            <person name="Blankenship R.E."/>
            <person name="Touchman J.W."/>
        </authorList>
    </citation>
    <scope>NUCLEOTIDE SEQUENCE [LARGE SCALE GENOMIC DNA]</scope>
    <source>
        <strain evidence="4">MBIC 11017</strain>
    </source>
</reference>